<keyword evidence="3 4" id="KW-0408">Iron</keyword>
<protein>
    <recommendedName>
        <fullName evidence="5">Cytochrome c domain-containing protein</fullName>
    </recommendedName>
</protein>
<accession>C4ZJT7</accession>
<dbReference type="eggNOG" id="COG2010">
    <property type="taxonomic scope" value="Bacteria"/>
</dbReference>
<dbReference type="GO" id="GO:0046872">
    <property type="term" value="F:metal ion binding"/>
    <property type="evidence" value="ECO:0007669"/>
    <property type="project" value="UniProtKB-KW"/>
</dbReference>
<dbReference type="Proteomes" id="UP000002186">
    <property type="component" value="Chromosome"/>
</dbReference>
<organism evidence="6 7">
    <name type="scientific">Thauera aminoaromatica</name>
    <dbReference type="NCBI Taxonomy" id="164330"/>
    <lineage>
        <taxon>Bacteria</taxon>
        <taxon>Pseudomonadati</taxon>
        <taxon>Pseudomonadota</taxon>
        <taxon>Betaproteobacteria</taxon>
        <taxon>Rhodocyclales</taxon>
        <taxon>Zoogloeaceae</taxon>
        <taxon>Thauera</taxon>
    </lineage>
</organism>
<dbReference type="PANTHER" id="PTHR30600">
    <property type="entry name" value="CYTOCHROME C PEROXIDASE-RELATED"/>
    <property type="match status" value="1"/>
</dbReference>
<dbReference type="KEGG" id="tmz:Tmz1t_2188"/>
<dbReference type="InterPro" id="IPR051395">
    <property type="entry name" value="Cytochrome_c_Peroxidase/MauG"/>
</dbReference>
<dbReference type="RefSeq" id="WP_004301389.1">
    <property type="nucleotide sequence ID" value="NC_011662.2"/>
</dbReference>
<keyword evidence="7" id="KW-1185">Reference proteome</keyword>
<evidence type="ECO:0000256" key="3">
    <source>
        <dbReference type="ARBA" id="ARBA00023004"/>
    </source>
</evidence>
<evidence type="ECO:0000313" key="6">
    <source>
        <dbReference type="EMBL" id="ACK54928.1"/>
    </source>
</evidence>
<reference evidence="7" key="1">
    <citation type="submission" date="2009-05" db="EMBL/GenBank/DDBJ databases">
        <title>Complete sequence of chromosome of Thauera sp. MZ1T.</title>
        <authorList>
            <consortium name="US DOE Joint Genome Institute"/>
            <person name="Lucas S."/>
            <person name="Copeland A."/>
            <person name="Lapidus A."/>
            <person name="Glavina del Rio T."/>
            <person name="Dalin E."/>
            <person name="Tice H."/>
            <person name="Bruce D."/>
            <person name="Goodwin L."/>
            <person name="Pitluck S."/>
            <person name="Sims D."/>
            <person name="Brettin T."/>
            <person name="Detter J.C."/>
            <person name="Han C."/>
            <person name="Larimer F."/>
            <person name="Land M."/>
            <person name="Hauser L."/>
            <person name="Kyrpides N."/>
            <person name="Mikhailova N."/>
            <person name="Sayler G.S."/>
        </authorList>
    </citation>
    <scope>NUCLEOTIDE SEQUENCE [LARGE SCALE GENOMIC DNA]</scope>
    <source>
        <strain evidence="7">MZ1T</strain>
    </source>
</reference>
<dbReference type="GO" id="GO:0020037">
    <property type="term" value="F:heme binding"/>
    <property type="evidence" value="ECO:0007669"/>
    <property type="project" value="InterPro"/>
</dbReference>
<dbReference type="OrthoDB" id="9805202at2"/>
<dbReference type="GO" id="GO:0009055">
    <property type="term" value="F:electron transfer activity"/>
    <property type="evidence" value="ECO:0007669"/>
    <property type="project" value="InterPro"/>
</dbReference>
<dbReference type="SUPFAM" id="SSF46626">
    <property type="entry name" value="Cytochrome c"/>
    <property type="match status" value="1"/>
</dbReference>
<keyword evidence="2 4" id="KW-0479">Metal-binding</keyword>
<gene>
    <name evidence="6" type="ordered locus">Tmz1t_2188</name>
</gene>
<dbReference type="Gene3D" id="1.10.760.10">
    <property type="entry name" value="Cytochrome c-like domain"/>
    <property type="match status" value="1"/>
</dbReference>
<dbReference type="EMBL" id="CP001281">
    <property type="protein sequence ID" value="ACK54928.1"/>
    <property type="molecule type" value="Genomic_DNA"/>
</dbReference>
<keyword evidence="1 4" id="KW-0349">Heme</keyword>
<dbReference type="InterPro" id="IPR009056">
    <property type="entry name" value="Cyt_c-like_dom"/>
</dbReference>
<dbReference type="InterPro" id="IPR036909">
    <property type="entry name" value="Cyt_c-like_dom_sf"/>
</dbReference>
<dbReference type="Pfam" id="PF21419">
    <property type="entry name" value="RoxA-like_Cyt-c"/>
    <property type="match status" value="1"/>
</dbReference>
<name>C4ZJT7_THASP</name>
<reference evidence="6 7" key="2">
    <citation type="journal article" date="2012" name="Stand. Genomic Sci.">
        <title>Complete genome sequence of Thauera aminoaromatica strain MZ1T.</title>
        <authorList>
            <person name="Jiang K."/>
            <person name="Sanseverino J."/>
            <person name="Chauhan A."/>
            <person name="Lucas S."/>
            <person name="Copeland A."/>
            <person name="Lapidus A."/>
            <person name="Del Rio T.G."/>
            <person name="Dalin E."/>
            <person name="Tice H."/>
            <person name="Bruce D."/>
            <person name="Goodwin L."/>
            <person name="Pitluck S."/>
            <person name="Sims D."/>
            <person name="Brettin T."/>
            <person name="Detter J.C."/>
            <person name="Han C."/>
            <person name="Chang Y.J."/>
            <person name="Larimer F."/>
            <person name="Land M."/>
            <person name="Hauser L."/>
            <person name="Kyrpides N.C."/>
            <person name="Mikhailova N."/>
            <person name="Moser S."/>
            <person name="Jegier P."/>
            <person name="Close D."/>
            <person name="Debruyn J.M."/>
            <person name="Wang Y."/>
            <person name="Layton A.C."/>
            <person name="Allen M.S."/>
            <person name="Sayler G.S."/>
        </authorList>
    </citation>
    <scope>NUCLEOTIDE SEQUENCE [LARGE SCALE GENOMIC DNA]</scope>
    <source>
        <strain evidence="6 7">MZ1T</strain>
    </source>
</reference>
<dbReference type="AlphaFoldDB" id="C4ZJT7"/>
<evidence type="ECO:0000256" key="4">
    <source>
        <dbReference type="PROSITE-ProRule" id="PRU00433"/>
    </source>
</evidence>
<proteinExistence type="predicted"/>
<dbReference type="Pfam" id="PF00034">
    <property type="entry name" value="Cytochrom_C"/>
    <property type="match status" value="1"/>
</dbReference>
<dbReference type="PANTHER" id="PTHR30600:SF9">
    <property type="entry name" value="BLR7738 PROTEIN"/>
    <property type="match status" value="1"/>
</dbReference>
<sequence>MKFAPCTNPGPRPTRLVCRRRNTGRSLLVALLLLLALGAAGGAFAWYKFFREEAQPEWITRDPDMRFKYGSIGAERDAGIPYWIFYVLPRMFPDKLPGPGGYAAFGVVWEEGQELPVGFSKKVVGFPRVANNCASCHTTSYRTQADAAPTFVPTGPNHTLNLWAFFRFLVDCAKDPRFNADNLMAEINLVTDLSFIDRLLYRFVIIPITRKRLLEREQQFAWLYRDDFPPWGRGRDDAMNLTKYFMIRWPMDDSFGPTDMPSLWNLGKYRADQGMRMNFAGDSHDAYSVVIDSALGLLGAPPKDNAEFLGEVRWLIEYVSAKRAPPYPFAVDTAAVARGKQVFDTTCAGCHASARTGTVIPLAEVGTSAERIATWNERAAREANQVVAGMGIERPGLVEAPLTGYVAAFLDGIWLRAPYLHNGSVPSLRDLLEPPAQRPTRFWRGYDVYDPDRVGFVTHGPEAERIGTVHDVGARGGSNRGHAFGTTLPAADKADLLEYLKTM</sequence>
<evidence type="ECO:0000313" key="7">
    <source>
        <dbReference type="Proteomes" id="UP000002186"/>
    </source>
</evidence>
<evidence type="ECO:0000256" key="2">
    <source>
        <dbReference type="ARBA" id="ARBA00022723"/>
    </source>
</evidence>
<dbReference type="GO" id="GO:0004130">
    <property type="term" value="F:cytochrome-c peroxidase activity"/>
    <property type="evidence" value="ECO:0007669"/>
    <property type="project" value="TreeGrafter"/>
</dbReference>
<dbReference type="PROSITE" id="PS51007">
    <property type="entry name" value="CYTC"/>
    <property type="match status" value="1"/>
</dbReference>
<feature type="domain" description="Cytochrome c" evidence="5">
    <location>
        <begin position="334"/>
        <end position="503"/>
    </location>
</feature>
<evidence type="ECO:0000259" key="5">
    <source>
        <dbReference type="PROSITE" id="PS51007"/>
    </source>
</evidence>
<dbReference type="STRING" id="85643.Tmz1t_2188"/>
<evidence type="ECO:0000256" key="1">
    <source>
        <dbReference type="ARBA" id="ARBA00022617"/>
    </source>
</evidence>
<dbReference type="HOGENOM" id="CLU_029702_0_0_4"/>